<dbReference type="PANTHER" id="PTHR37625:SF4">
    <property type="entry name" value="OUTER MEMBRANE LIPOPROTEIN"/>
    <property type="match status" value="1"/>
</dbReference>
<accession>A0A0M4DKW5</accession>
<proteinExistence type="predicted"/>
<keyword evidence="3" id="KW-1185">Reference proteome</keyword>
<dbReference type="AlphaFoldDB" id="A0A0M4DKW5"/>
<evidence type="ECO:0000256" key="1">
    <source>
        <dbReference type="SAM" id="SignalP"/>
    </source>
</evidence>
<sequence length="154" mass="17128">MNWKPLVRLSVILLLFSLAAGCSGPRVKVAMSATANLNLNEFDEPLPVVIRFYQLSDNKAFEKAAFEELWKKDLVTLGDALLTKEEVVINPGTQERLIYPRHDQAKYVGVMAIFRRPGGEGWRSVKTVASGFISRQFSNSVTVSLKGNSVEIVD</sequence>
<dbReference type="PROSITE" id="PS51257">
    <property type="entry name" value="PROKAR_LIPOPROTEIN"/>
    <property type="match status" value="1"/>
</dbReference>
<protein>
    <submittedName>
        <fullName evidence="2">Type VI secretion system outer membrane lipoprotein TssJ</fullName>
    </submittedName>
</protein>
<dbReference type="InterPro" id="IPR038706">
    <property type="entry name" value="Type_VI_SciN-like_sf"/>
</dbReference>
<dbReference type="RefSeq" id="WP_053551949.1">
    <property type="nucleotide sequence ID" value="NZ_CP010802.1"/>
</dbReference>
<evidence type="ECO:0000313" key="2">
    <source>
        <dbReference type="EMBL" id="ALC17982.1"/>
    </source>
</evidence>
<feature type="signal peptide" evidence="1">
    <location>
        <begin position="1"/>
        <end position="19"/>
    </location>
</feature>
<dbReference type="InterPro" id="IPR017734">
    <property type="entry name" value="T6SS_SciN"/>
</dbReference>
<dbReference type="KEGG" id="des:DSOUD_3262"/>
<reference evidence="2 3" key="1">
    <citation type="submission" date="2015-07" db="EMBL/GenBank/DDBJ databases">
        <title>Isolation and Genomic Characterization of a Novel Halophilic Metal-Reducing Deltaproteobacterium from the Deep Subsurface.</title>
        <authorList>
            <person name="Badalamenti J.P."/>
            <person name="Summers Z.M."/>
            <person name="Gralnick J.A."/>
            <person name="Bond D.R."/>
        </authorList>
    </citation>
    <scope>NUCLEOTIDE SEQUENCE [LARGE SCALE GENOMIC DNA]</scope>
    <source>
        <strain evidence="2 3">WTL</strain>
    </source>
</reference>
<dbReference type="PANTHER" id="PTHR37625">
    <property type="entry name" value="OUTER MEMBRANE LIPOPROTEIN-RELATED"/>
    <property type="match status" value="1"/>
</dbReference>
<keyword evidence="2" id="KW-0449">Lipoprotein</keyword>
<dbReference type="Pfam" id="PF12790">
    <property type="entry name" value="T6SS-SciN"/>
    <property type="match status" value="1"/>
</dbReference>
<organism evidence="2 3">
    <name type="scientific">Desulfuromonas soudanensis</name>
    <dbReference type="NCBI Taxonomy" id="1603606"/>
    <lineage>
        <taxon>Bacteria</taxon>
        <taxon>Pseudomonadati</taxon>
        <taxon>Thermodesulfobacteriota</taxon>
        <taxon>Desulfuromonadia</taxon>
        <taxon>Desulfuromonadales</taxon>
        <taxon>Desulfuromonadaceae</taxon>
        <taxon>Desulfuromonas</taxon>
    </lineage>
</organism>
<feature type="chain" id="PRO_5005792520" evidence="1">
    <location>
        <begin position="20"/>
        <end position="154"/>
    </location>
</feature>
<name>A0A0M4DKW5_9BACT</name>
<dbReference type="EMBL" id="CP010802">
    <property type="protein sequence ID" value="ALC17982.1"/>
    <property type="molecule type" value="Genomic_DNA"/>
</dbReference>
<dbReference type="OrthoDB" id="5381564at2"/>
<dbReference type="NCBIfam" id="TIGR03352">
    <property type="entry name" value="VI_chp_3"/>
    <property type="match status" value="1"/>
</dbReference>
<evidence type="ECO:0000313" key="3">
    <source>
        <dbReference type="Proteomes" id="UP000057158"/>
    </source>
</evidence>
<dbReference type="PATRIC" id="fig|1603606.3.peg.3508"/>
<dbReference type="STRING" id="1603606.DSOUD_3262"/>
<keyword evidence="1" id="KW-0732">Signal</keyword>
<gene>
    <name evidence="2" type="primary">tssJ</name>
    <name evidence="2" type="ORF">DSOUD_3262</name>
</gene>
<dbReference type="Gene3D" id="2.60.40.4150">
    <property type="entry name" value="Type VI secretion system, lipoprotein SciN"/>
    <property type="match status" value="1"/>
</dbReference>
<dbReference type="Proteomes" id="UP000057158">
    <property type="component" value="Chromosome"/>
</dbReference>